<dbReference type="Proteomes" id="UP000887540">
    <property type="component" value="Unplaced"/>
</dbReference>
<name>A0A914CZW8_9BILA</name>
<evidence type="ECO:0000313" key="1">
    <source>
        <dbReference type="Proteomes" id="UP000887540"/>
    </source>
</evidence>
<reference evidence="2" key="1">
    <citation type="submission" date="2022-11" db="UniProtKB">
        <authorList>
            <consortium name="WormBaseParasite"/>
        </authorList>
    </citation>
    <scope>IDENTIFICATION</scope>
</reference>
<accession>A0A914CZW8</accession>
<protein>
    <submittedName>
        <fullName evidence="2">Uncharacterized protein</fullName>
    </submittedName>
</protein>
<proteinExistence type="predicted"/>
<sequence>MEYSLLVEVAEQSSKFDEIDVRLGSDDDVMKIDENETIKLGVTIHEAYSAFKIVRKCSEKCEKIAWYVR</sequence>
<dbReference type="WBParaSite" id="ACRNAN_scaffold1689.g10836.t1">
    <property type="protein sequence ID" value="ACRNAN_scaffold1689.g10836.t1"/>
    <property type="gene ID" value="ACRNAN_scaffold1689.g10836"/>
</dbReference>
<evidence type="ECO:0000313" key="2">
    <source>
        <dbReference type="WBParaSite" id="ACRNAN_scaffold1689.g10836.t1"/>
    </source>
</evidence>
<keyword evidence="1" id="KW-1185">Reference proteome</keyword>
<dbReference type="AlphaFoldDB" id="A0A914CZW8"/>
<organism evidence="1 2">
    <name type="scientific">Acrobeloides nanus</name>
    <dbReference type="NCBI Taxonomy" id="290746"/>
    <lineage>
        <taxon>Eukaryota</taxon>
        <taxon>Metazoa</taxon>
        <taxon>Ecdysozoa</taxon>
        <taxon>Nematoda</taxon>
        <taxon>Chromadorea</taxon>
        <taxon>Rhabditida</taxon>
        <taxon>Tylenchina</taxon>
        <taxon>Cephalobomorpha</taxon>
        <taxon>Cephaloboidea</taxon>
        <taxon>Cephalobidae</taxon>
        <taxon>Acrobeloides</taxon>
    </lineage>
</organism>